<gene>
    <name evidence="2" type="primary">POLX_4006</name>
    <name evidence="2" type="ORF">CK203_047312</name>
</gene>
<dbReference type="Proteomes" id="UP000288805">
    <property type="component" value="Unassembled WGS sequence"/>
</dbReference>
<protein>
    <submittedName>
        <fullName evidence="2">Retrovirus-related Pol polyprotein from transposon TNT 1-94</fullName>
    </submittedName>
</protein>
<dbReference type="EMBL" id="QGNW01000221">
    <property type="protein sequence ID" value="RVW83995.1"/>
    <property type="molecule type" value="Genomic_DNA"/>
</dbReference>
<dbReference type="Gene3D" id="3.30.420.10">
    <property type="entry name" value="Ribonuclease H-like superfamily/Ribonuclease H"/>
    <property type="match status" value="1"/>
</dbReference>
<dbReference type="PANTHER" id="PTHR42648">
    <property type="entry name" value="TRANSPOSASE, PUTATIVE-RELATED"/>
    <property type="match status" value="1"/>
</dbReference>
<dbReference type="PROSITE" id="PS50994">
    <property type="entry name" value="INTEGRASE"/>
    <property type="match status" value="1"/>
</dbReference>
<sequence>MPIGEGDILELIHTNICGPFPTPSWNGQQHFITFIKDYSCYGYLYLIHEKSQSLDVFKNFKAEVENQLSKKIKVVRFDRGDEYYGRYDGSGEQRPRPFAKYFMECGIIPQYTMSGNPSQNSVA</sequence>
<dbReference type="InterPro" id="IPR001584">
    <property type="entry name" value="Integrase_cat-core"/>
</dbReference>
<dbReference type="SUPFAM" id="SSF53098">
    <property type="entry name" value="Ribonuclease H-like"/>
    <property type="match status" value="1"/>
</dbReference>
<dbReference type="InterPro" id="IPR012337">
    <property type="entry name" value="RNaseH-like_sf"/>
</dbReference>
<evidence type="ECO:0000313" key="2">
    <source>
        <dbReference type="EMBL" id="RVW83995.1"/>
    </source>
</evidence>
<dbReference type="GO" id="GO:0003676">
    <property type="term" value="F:nucleic acid binding"/>
    <property type="evidence" value="ECO:0007669"/>
    <property type="project" value="InterPro"/>
</dbReference>
<proteinExistence type="predicted"/>
<accession>A0A438HHP4</accession>
<organism evidence="2 3">
    <name type="scientific">Vitis vinifera</name>
    <name type="common">Grape</name>
    <dbReference type="NCBI Taxonomy" id="29760"/>
    <lineage>
        <taxon>Eukaryota</taxon>
        <taxon>Viridiplantae</taxon>
        <taxon>Streptophyta</taxon>
        <taxon>Embryophyta</taxon>
        <taxon>Tracheophyta</taxon>
        <taxon>Spermatophyta</taxon>
        <taxon>Magnoliopsida</taxon>
        <taxon>eudicotyledons</taxon>
        <taxon>Gunneridae</taxon>
        <taxon>Pentapetalae</taxon>
        <taxon>rosids</taxon>
        <taxon>Vitales</taxon>
        <taxon>Vitaceae</taxon>
        <taxon>Viteae</taxon>
        <taxon>Vitis</taxon>
    </lineage>
</organism>
<comment type="caution">
    <text evidence="2">The sequence shown here is derived from an EMBL/GenBank/DDBJ whole genome shotgun (WGS) entry which is preliminary data.</text>
</comment>
<evidence type="ECO:0000313" key="3">
    <source>
        <dbReference type="Proteomes" id="UP000288805"/>
    </source>
</evidence>
<evidence type="ECO:0000259" key="1">
    <source>
        <dbReference type="PROSITE" id="PS50994"/>
    </source>
</evidence>
<reference evidence="2 3" key="1">
    <citation type="journal article" date="2018" name="PLoS Genet.">
        <title>Population sequencing reveals clonal diversity and ancestral inbreeding in the grapevine cultivar Chardonnay.</title>
        <authorList>
            <person name="Roach M.J."/>
            <person name="Johnson D.L."/>
            <person name="Bohlmann J."/>
            <person name="van Vuuren H.J."/>
            <person name="Jones S.J."/>
            <person name="Pretorius I.S."/>
            <person name="Schmidt S.A."/>
            <person name="Borneman A.R."/>
        </authorList>
    </citation>
    <scope>NUCLEOTIDE SEQUENCE [LARGE SCALE GENOMIC DNA]</scope>
    <source>
        <strain evidence="3">cv. Chardonnay</strain>
        <tissue evidence="2">Leaf</tissue>
    </source>
</reference>
<dbReference type="InterPro" id="IPR036397">
    <property type="entry name" value="RNaseH_sf"/>
</dbReference>
<feature type="domain" description="Integrase catalytic" evidence="1">
    <location>
        <begin position="1"/>
        <end position="123"/>
    </location>
</feature>
<name>A0A438HHP4_VITVI</name>
<dbReference type="AlphaFoldDB" id="A0A438HHP4"/>
<dbReference type="GO" id="GO:0015074">
    <property type="term" value="P:DNA integration"/>
    <property type="evidence" value="ECO:0007669"/>
    <property type="project" value="InterPro"/>
</dbReference>
<dbReference type="PANTHER" id="PTHR42648:SF28">
    <property type="entry name" value="TRANSPOSON-ENCODED PROTEIN WITH RIBONUCLEASE H-LIKE AND RETROVIRUS ZINC FINGER-LIKE DOMAINS"/>
    <property type="match status" value="1"/>
</dbReference>
<dbReference type="InterPro" id="IPR039537">
    <property type="entry name" value="Retrotran_Ty1/copia-like"/>
</dbReference>